<dbReference type="CDD" id="cd07564">
    <property type="entry name" value="nitrilases_CHs"/>
    <property type="match status" value="1"/>
</dbReference>
<reference evidence="3 4" key="1">
    <citation type="submission" date="2020-01" db="EMBL/GenBank/DDBJ databases">
        <title>Muriicola jejuensis KCTC 22299.</title>
        <authorList>
            <person name="Wang G."/>
        </authorList>
    </citation>
    <scope>NUCLEOTIDE SEQUENCE [LARGE SCALE GENOMIC DNA]</scope>
    <source>
        <strain evidence="3 4">KCTC 22299</strain>
    </source>
</reference>
<dbReference type="InterPro" id="IPR044149">
    <property type="entry name" value="Nitrilases_CHs"/>
</dbReference>
<dbReference type="SUPFAM" id="SSF56317">
    <property type="entry name" value="Carbon-nitrogen hydrolase"/>
    <property type="match status" value="1"/>
</dbReference>
<evidence type="ECO:0000256" key="1">
    <source>
        <dbReference type="ARBA" id="ARBA00008129"/>
    </source>
</evidence>
<dbReference type="Gene3D" id="3.60.110.10">
    <property type="entry name" value="Carbon-nitrogen hydrolase"/>
    <property type="match status" value="1"/>
</dbReference>
<proteinExistence type="inferred from homology"/>
<evidence type="ECO:0000259" key="2">
    <source>
        <dbReference type="PROSITE" id="PS50263"/>
    </source>
</evidence>
<evidence type="ECO:0000313" key="3">
    <source>
        <dbReference type="EMBL" id="NER09649.1"/>
    </source>
</evidence>
<comment type="similarity">
    <text evidence="1">Belongs to the carbon-nitrogen hydrolase superfamily. Nitrilase family.</text>
</comment>
<feature type="domain" description="CN hydrolase" evidence="2">
    <location>
        <begin position="3"/>
        <end position="271"/>
    </location>
</feature>
<dbReference type="AlphaFoldDB" id="A0A6P0UCM3"/>
<dbReference type="PROSITE" id="PS50263">
    <property type="entry name" value="CN_HYDROLASE"/>
    <property type="match status" value="1"/>
</dbReference>
<dbReference type="EMBL" id="JAABOP010000001">
    <property type="protein sequence ID" value="NER09649.1"/>
    <property type="molecule type" value="Genomic_DNA"/>
</dbReference>
<evidence type="ECO:0000313" key="4">
    <source>
        <dbReference type="Proteomes" id="UP000468443"/>
    </source>
</evidence>
<dbReference type="PROSITE" id="PS00921">
    <property type="entry name" value="NITRIL_CHT_2"/>
    <property type="match status" value="1"/>
</dbReference>
<dbReference type="InterPro" id="IPR000132">
    <property type="entry name" value="Nitrilase/CN_hydratase_CS"/>
</dbReference>
<name>A0A6P0UCM3_9FLAO</name>
<dbReference type="GO" id="GO:0000257">
    <property type="term" value="F:nitrilase activity"/>
    <property type="evidence" value="ECO:0007669"/>
    <property type="project" value="UniProtKB-ARBA"/>
</dbReference>
<organism evidence="3 4">
    <name type="scientific">Muriicola jejuensis</name>
    <dbReference type="NCBI Taxonomy" id="504488"/>
    <lineage>
        <taxon>Bacteria</taxon>
        <taxon>Pseudomonadati</taxon>
        <taxon>Bacteroidota</taxon>
        <taxon>Flavobacteriia</taxon>
        <taxon>Flavobacteriales</taxon>
        <taxon>Flavobacteriaceae</taxon>
        <taxon>Muriicola</taxon>
    </lineage>
</organism>
<dbReference type="Proteomes" id="UP000468443">
    <property type="component" value="Unassembled WGS sequence"/>
</dbReference>
<dbReference type="PANTHER" id="PTHR46044:SF1">
    <property type="entry name" value="CN HYDROLASE DOMAIN-CONTAINING PROTEIN"/>
    <property type="match status" value="1"/>
</dbReference>
<dbReference type="InterPro" id="IPR003010">
    <property type="entry name" value="C-N_Hydrolase"/>
</dbReference>
<dbReference type="InterPro" id="IPR036526">
    <property type="entry name" value="C-N_Hydrolase_sf"/>
</dbReference>
<dbReference type="PANTHER" id="PTHR46044">
    <property type="entry name" value="NITRILASE"/>
    <property type="match status" value="1"/>
</dbReference>
<keyword evidence="4" id="KW-1185">Reference proteome</keyword>
<comment type="caution">
    <text evidence="3">The sequence shown here is derived from an EMBL/GenBank/DDBJ whole genome shotgun (WGS) entry which is preliminary data.</text>
</comment>
<accession>A0A6P0UCM3</accession>
<gene>
    <name evidence="3" type="ORF">GWK09_03920</name>
</gene>
<dbReference type="RefSeq" id="WP_163691692.1">
    <property type="nucleotide sequence ID" value="NZ_FXTW01000001.1"/>
</dbReference>
<dbReference type="Pfam" id="PF00795">
    <property type="entry name" value="CN_hydrolase"/>
    <property type="match status" value="1"/>
</dbReference>
<protein>
    <submittedName>
        <fullName evidence="3">Nitrilase</fullName>
    </submittedName>
</protein>
<sequence length="310" mass="34546">MPIKVGVVQDSPVFFDRDKTIAKIEELLDRYASLECDLLVFPESFIPGYPRGFSFGATVGNRTEEGRRLYGAYHKNSVELRSKEVRKLEELSKKHKAYLVMGVTEKKDLNGSLYCSMLYISPLKGLLGVHRKIKPTGSERIIWDEAAGEDLVTFKTAVGKIGGLICWENYMPLARMAMYRQGVEIYIAPTADARESWIPTMRHIALEGRCFVLGCNEYYSEAMLPAQYKDLLEDTSAVNCPGGSVIVSPRGEILAGPLWGEAGILTATLDLDEVTASKLDFDVNGHYGRNDIFHLSVLGQPPLKDEKSIK</sequence>